<gene>
    <name evidence="1" type="ORF">CYMTET_7769</name>
</gene>
<evidence type="ECO:0000313" key="1">
    <source>
        <dbReference type="EMBL" id="KAK3284588.1"/>
    </source>
</evidence>
<dbReference type="Proteomes" id="UP001190700">
    <property type="component" value="Unassembled WGS sequence"/>
</dbReference>
<name>A0AAE0GV04_9CHLO</name>
<proteinExistence type="predicted"/>
<dbReference type="AlphaFoldDB" id="A0AAE0GV04"/>
<evidence type="ECO:0000313" key="2">
    <source>
        <dbReference type="Proteomes" id="UP001190700"/>
    </source>
</evidence>
<organism evidence="1 2">
    <name type="scientific">Cymbomonas tetramitiformis</name>
    <dbReference type="NCBI Taxonomy" id="36881"/>
    <lineage>
        <taxon>Eukaryota</taxon>
        <taxon>Viridiplantae</taxon>
        <taxon>Chlorophyta</taxon>
        <taxon>Pyramimonadophyceae</taxon>
        <taxon>Pyramimonadales</taxon>
        <taxon>Pyramimonadaceae</taxon>
        <taxon>Cymbomonas</taxon>
    </lineage>
</organism>
<keyword evidence="2" id="KW-1185">Reference proteome</keyword>
<comment type="caution">
    <text evidence="1">The sequence shown here is derived from an EMBL/GenBank/DDBJ whole genome shotgun (WGS) entry which is preliminary data.</text>
</comment>
<reference evidence="1 2" key="1">
    <citation type="journal article" date="2015" name="Genome Biol. Evol.">
        <title>Comparative Genomics of a Bacterivorous Green Alga Reveals Evolutionary Causalities and Consequences of Phago-Mixotrophic Mode of Nutrition.</title>
        <authorList>
            <person name="Burns J.A."/>
            <person name="Paasch A."/>
            <person name="Narechania A."/>
            <person name="Kim E."/>
        </authorList>
    </citation>
    <scope>NUCLEOTIDE SEQUENCE [LARGE SCALE GENOMIC DNA]</scope>
    <source>
        <strain evidence="1 2">PLY_AMNH</strain>
    </source>
</reference>
<protein>
    <submittedName>
        <fullName evidence="1">Uncharacterized protein</fullName>
    </submittedName>
</protein>
<accession>A0AAE0GV04</accession>
<dbReference type="EMBL" id="LGRX02002233">
    <property type="protein sequence ID" value="KAK3284588.1"/>
    <property type="molecule type" value="Genomic_DNA"/>
</dbReference>
<sequence>MLTLQSPTFAPVASRNWAEASGFDAPADGKRATLEVVHALDVRSSPFEPMSERMPVCIPVDVDPDEGIRLFNNCLRDAQRLQTLPEDVVKRQFLSTLFADTYSWLIDSFARADQRVVVSLLTLQARVREQFRHGRLSYARLKHTASRAPALHHVSINGFVLG</sequence>